<reference evidence="1 2" key="1">
    <citation type="submission" date="2018-05" db="EMBL/GenBank/DDBJ databases">
        <title>Genomic analysis of Gracilibacillus dipsosauri DD1 reveals novel features of a salt-tolerant amylase.</title>
        <authorList>
            <person name="Deutch C.E."/>
            <person name="Yang S."/>
        </authorList>
    </citation>
    <scope>NUCLEOTIDE SEQUENCE [LARGE SCALE GENOMIC DNA]</scope>
    <source>
        <strain evidence="1 2">DD1</strain>
    </source>
</reference>
<proteinExistence type="predicted"/>
<gene>
    <name evidence="1" type="ORF">DLJ74_02805</name>
</gene>
<dbReference type="OrthoDB" id="2880699at2"/>
<dbReference type="EMBL" id="QGTD01000004">
    <property type="protein sequence ID" value="PWU69878.1"/>
    <property type="molecule type" value="Genomic_DNA"/>
</dbReference>
<keyword evidence="2" id="KW-1185">Reference proteome</keyword>
<organism evidence="1 2">
    <name type="scientific">Gracilibacillus dipsosauri</name>
    <dbReference type="NCBI Taxonomy" id="178340"/>
    <lineage>
        <taxon>Bacteria</taxon>
        <taxon>Bacillati</taxon>
        <taxon>Bacillota</taxon>
        <taxon>Bacilli</taxon>
        <taxon>Bacillales</taxon>
        <taxon>Bacillaceae</taxon>
        <taxon>Gracilibacillus</taxon>
    </lineage>
</organism>
<dbReference type="RefSeq" id="WP_054860011.1">
    <property type="nucleotide sequence ID" value="NZ_JAJUIE010000035.1"/>
</dbReference>
<protein>
    <submittedName>
        <fullName evidence="1">Uncharacterized protein</fullName>
    </submittedName>
</protein>
<name>A0A317L4P7_9BACI</name>
<evidence type="ECO:0000313" key="1">
    <source>
        <dbReference type="EMBL" id="PWU69878.1"/>
    </source>
</evidence>
<sequence>MSKNKIFTEMLRFIRMKFRMFTENYKTAVKNGASVAGKDIKKAVEDRDQPFEEIVWKSFEAFKKGVLFAAKQLVDFGAEEVDPMKEKSNKNKRH</sequence>
<comment type="caution">
    <text evidence="1">The sequence shown here is derived from an EMBL/GenBank/DDBJ whole genome shotgun (WGS) entry which is preliminary data.</text>
</comment>
<dbReference type="AlphaFoldDB" id="A0A317L4P7"/>
<accession>A0A317L4P7</accession>
<evidence type="ECO:0000313" key="2">
    <source>
        <dbReference type="Proteomes" id="UP000245624"/>
    </source>
</evidence>
<dbReference type="Proteomes" id="UP000245624">
    <property type="component" value="Unassembled WGS sequence"/>
</dbReference>